<dbReference type="Gene3D" id="2.120.10.30">
    <property type="entry name" value="TolB, C-terminal domain"/>
    <property type="match status" value="1"/>
</dbReference>
<dbReference type="Proteomes" id="UP000481583">
    <property type="component" value="Unassembled WGS sequence"/>
</dbReference>
<dbReference type="PANTHER" id="PTHR33546:SF1">
    <property type="entry name" value="LARGE, MULTIFUNCTIONAL SECRETED PROTEIN"/>
    <property type="match status" value="1"/>
</dbReference>
<accession>A0A6G4TSA5</accession>
<dbReference type="PANTHER" id="PTHR33546">
    <property type="entry name" value="LARGE, MULTIFUNCTIONAL SECRETED PROTEIN-RELATED"/>
    <property type="match status" value="1"/>
</dbReference>
<dbReference type="InterPro" id="IPR011041">
    <property type="entry name" value="Quinoprot_gluc/sorb_DH_b-prop"/>
</dbReference>
<evidence type="ECO:0000313" key="1">
    <source>
        <dbReference type="EMBL" id="NGN62662.1"/>
    </source>
</evidence>
<dbReference type="EMBL" id="JAAKZV010000003">
    <property type="protein sequence ID" value="NGN62662.1"/>
    <property type="molecule type" value="Genomic_DNA"/>
</dbReference>
<organism evidence="1 2">
    <name type="scientific">Streptomyces coryli</name>
    <dbReference type="NCBI Taxonomy" id="1128680"/>
    <lineage>
        <taxon>Bacteria</taxon>
        <taxon>Bacillati</taxon>
        <taxon>Actinomycetota</taxon>
        <taxon>Actinomycetes</taxon>
        <taxon>Kitasatosporales</taxon>
        <taxon>Streptomycetaceae</taxon>
        <taxon>Streptomyces</taxon>
    </lineage>
</organism>
<sequence length="415" mass="43816">MRTTPPTLEPYEKGFGFPTSLAFDDRGRLYVAESGLPFGGATPGGGIWRLRDGRRELIAEGLRAPVNGVTVYDGALYVSEGGNPGRILRLPLDGGTPEPVLDQLPGGGNYQTNMTAFGPDGRLYFSQGAATNTGVIGLDALDIGWLKRLPHPLDIPGRDIELRAVAVETDDPREGGDRAVTGPFAPFGSVHPAGTRIPAALPCTAAVMSCAPDGSDLRLVAWGLRNAYGLLFLPDGRLLVTDQGANDRGSRPVGGAPELLYEVRAGAWYGWPDFIGGVPVTDPRYRPEGSPPPEFVLANHHELPPPEAPLLAFAPHSAAVKMTLAPDGSIVVALFGDEIPLTAPSGPRSGRALAVVDPDDWSHTVLPTPALKRPIDVAFGPDGQLYVLDFGHFEPGARGRLAATAGSGGVWRARW</sequence>
<proteinExistence type="predicted"/>
<name>A0A6G4TSA5_9ACTN</name>
<dbReference type="SUPFAM" id="SSF50952">
    <property type="entry name" value="Soluble quinoprotein glucose dehydrogenase"/>
    <property type="match status" value="1"/>
</dbReference>
<protein>
    <submittedName>
        <fullName evidence="1">Sugar dehydrogenase</fullName>
    </submittedName>
</protein>
<dbReference type="InterPro" id="IPR011042">
    <property type="entry name" value="6-blade_b-propeller_TolB-like"/>
</dbReference>
<comment type="caution">
    <text evidence="1">The sequence shown here is derived from an EMBL/GenBank/DDBJ whole genome shotgun (WGS) entry which is preliminary data.</text>
</comment>
<reference evidence="1 2" key="1">
    <citation type="submission" date="2020-02" db="EMBL/GenBank/DDBJ databases">
        <title>Whole-genome analyses of novel actinobacteria.</title>
        <authorList>
            <person name="Sahin N."/>
        </authorList>
    </citation>
    <scope>NUCLEOTIDE SEQUENCE [LARGE SCALE GENOMIC DNA]</scope>
    <source>
        <strain evidence="1 2">A7024</strain>
    </source>
</reference>
<evidence type="ECO:0000313" key="2">
    <source>
        <dbReference type="Proteomes" id="UP000481583"/>
    </source>
</evidence>
<dbReference type="AlphaFoldDB" id="A0A6G4TSA5"/>
<gene>
    <name evidence="1" type="ORF">G5C51_01925</name>
</gene>
<keyword evidence="2" id="KW-1185">Reference proteome</keyword>
<dbReference type="RefSeq" id="WP_165230425.1">
    <property type="nucleotide sequence ID" value="NZ_JAAKZV010000003.1"/>
</dbReference>